<dbReference type="KEGG" id="vap:Vapar_4573"/>
<sequence>MHLKNRVDPWGQLHAVSARGALMGNRGTLHDENRQIVRSWSRKPWVTCVLSFKGIRRVPFSPGSYSELFFLDEATAFAAGHRPCAACQRERHTLFKRAWFDANPLPEDVGHGVAAMDSRMHAERTAPAATRRANLTRLDDLPAGTLIAQGDQAHLVWGANLLPWTFEGYGKPRRVDRDARVEVLTPPSVVAAFRQGFVPGVHVSATVFLAG</sequence>
<dbReference type="AlphaFoldDB" id="C5CL28"/>
<name>C5CL28_VARPS</name>
<dbReference type="HOGENOM" id="CLU_097546_0_0_4"/>
<gene>
    <name evidence="1" type="ordered locus">Vapar_4573</name>
</gene>
<organism evidence="1">
    <name type="scientific">Variovorax paradoxus (strain S110)</name>
    <dbReference type="NCBI Taxonomy" id="543728"/>
    <lineage>
        <taxon>Bacteria</taxon>
        <taxon>Pseudomonadati</taxon>
        <taxon>Pseudomonadota</taxon>
        <taxon>Betaproteobacteria</taxon>
        <taxon>Burkholderiales</taxon>
        <taxon>Comamonadaceae</taxon>
        <taxon>Variovorax</taxon>
    </lineage>
</organism>
<proteinExistence type="predicted"/>
<evidence type="ECO:0000313" key="1">
    <source>
        <dbReference type="EMBL" id="ACS21179.1"/>
    </source>
</evidence>
<reference evidence="1" key="1">
    <citation type="submission" date="2009-06" db="EMBL/GenBank/DDBJ databases">
        <title>Complete sequence of chromosome 1 of Variovorax paradoxus S110.</title>
        <authorList>
            <consortium name="US DOE Joint Genome Institute"/>
            <person name="Lucas S."/>
            <person name="Copeland A."/>
            <person name="Lapidus A."/>
            <person name="Glavina del Rio T."/>
            <person name="Tice H."/>
            <person name="Bruce D."/>
            <person name="Goodwin L."/>
            <person name="Pitluck S."/>
            <person name="Chertkov O."/>
            <person name="Brettin T."/>
            <person name="Detter J.C."/>
            <person name="Han C."/>
            <person name="Larimer F."/>
            <person name="Land M."/>
            <person name="Hauser L."/>
            <person name="Kyrpides N."/>
            <person name="Ovchinnikova G."/>
            <person name="Orwin P."/>
            <person name="Leadbetter J.R."/>
            <person name="Spain J.C."/>
            <person name="Han J.I."/>
        </authorList>
    </citation>
    <scope>NUCLEOTIDE SEQUENCE</scope>
    <source>
        <strain evidence="1">S110</strain>
    </source>
</reference>
<protein>
    <recommendedName>
        <fullName evidence="2">Ada DNA repair metal-binding domain-containing protein</fullName>
    </recommendedName>
</protein>
<dbReference type="EMBL" id="CP001635">
    <property type="protein sequence ID" value="ACS21179.1"/>
    <property type="molecule type" value="Genomic_DNA"/>
</dbReference>
<evidence type="ECO:0008006" key="2">
    <source>
        <dbReference type="Google" id="ProtNLM"/>
    </source>
</evidence>
<accession>C5CL28</accession>
<dbReference type="eggNOG" id="ENOG5031E6R">
    <property type="taxonomic scope" value="Bacteria"/>
</dbReference>
<dbReference type="STRING" id="543728.Vapar_4573"/>